<accession>A0A6N3GR48</accession>
<gene>
    <name evidence="1" type="ORF">PCLFYP37_00564</name>
</gene>
<name>A0A6N3GR48_9BACT</name>
<sequence length="87" mass="10363">MPGLYFFYFSFKNHSFYKSESISPKKGRLPVFSLDKQPVFYSFPFRFCYSSCKRASSSGSNSQFFRFWLIRMAQKLGPHIVQYFPLK</sequence>
<protein>
    <submittedName>
        <fullName evidence="1">Uncharacterized protein</fullName>
    </submittedName>
</protein>
<reference evidence="1" key="1">
    <citation type="submission" date="2019-11" db="EMBL/GenBank/DDBJ databases">
        <authorList>
            <person name="Feng L."/>
        </authorList>
    </citation>
    <scope>NUCLEOTIDE SEQUENCE</scope>
    <source>
        <strain evidence="1">PclaraLFYP37</strain>
    </source>
</reference>
<organism evidence="1">
    <name type="scientific">Paraprevotella clara</name>
    <dbReference type="NCBI Taxonomy" id="454154"/>
    <lineage>
        <taxon>Bacteria</taxon>
        <taxon>Pseudomonadati</taxon>
        <taxon>Bacteroidota</taxon>
        <taxon>Bacteroidia</taxon>
        <taxon>Bacteroidales</taxon>
        <taxon>Prevotellaceae</taxon>
        <taxon>Paraprevotella</taxon>
    </lineage>
</organism>
<dbReference type="EMBL" id="CACRUT010000031">
    <property type="protein sequence ID" value="VYU66958.1"/>
    <property type="molecule type" value="Genomic_DNA"/>
</dbReference>
<dbReference type="AlphaFoldDB" id="A0A6N3GR48"/>
<proteinExistence type="predicted"/>
<evidence type="ECO:0000313" key="1">
    <source>
        <dbReference type="EMBL" id="VYU66958.1"/>
    </source>
</evidence>